<evidence type="ECO:0000256" key="1">
    <source>
        <dbReference type="ARBA" id="ARBA00023015"/>
    </source>
</evidence>
<dbReference type="Proteomes" id="UP000192330">
    <property type="component" value="Unassembled WGS sequence"/>
</dbReference>
<keyword evidence="2" id="KW-0238">DNA-binding</keyword>
<dbReference type="InterPro" id="IPR028082">
    <property type="entry name" value="Peripla_BP_I"/>
</dbReference>
<dbReference type="InterPro" id="IPR000843">
    <property type="entry name" value="HTH_LacI"/>
</dbReference>
<accession>A0A1W2DF47</accession>
<dbReference type="SMART" id="SM00354">
    <property type="entry name" value="HTH_LACI"/>
    <property type="match status" value="1"/>
</dbReference>
<dbReference type="SUPFAM" id="SSF47413">
    <property type="entry name" value="lambda repressor-like DNA-binding domains"/>
    <property type="match status" value="1"/>
</dbReference>
<dbReference type="Gene3D" id="3.40.50.2300">
    <property type="match status" value="2"/>
</dbReference>
<dbReference type="Pfam" id="PF00356">
    <property type="entry name" value="LacI"/>
    <property type="match status" value="1"/>
</dbReference>
<feature type="domain" description="HTH lacI-type" evidence="4">
    <location>
        <begin position="7"/>
        <end position="61"/>
    </location>
</feature>
<protein>
    <submittedName>
        <fullName evidence="5">Transcriptional regulator, LacI family</fullName>
    </submittedName>
</protein>
<keyword evidence="6" id="KW-1185">Reference proteome</keyword>
<keyword evidence="3" id="KW-0804">Transcription</keyword>
<dbReference type="RefSeq" id="WP_084353706.1">
    <property type="nucleotide sequence ID" value="NZ_FWYD01000013.1"/>
</dbReference>
<evidence type="ECO:0000259" key="4">
    <source>
        <dbReference type="PROSITE" id="PS50932"/>
    </source>
</evidence>
<dbReference type="SUPFAM" id="SSF53822">
    <property type="entry name" value="Periplasmic binding protein-like I"/>
    <property type="match status" value="1"/>
</dbReference>
<evidence type="ECO:0000256" key="2">
    <source>
        <dbReference type="ARBA" id="ARBA00023125"/>
    </source>
</evidence>
<dbReference type="CDD" id="cd01392">
    <property type="entry name" value="HTH_LacI"/>
    <property type="match status" value="1"/>
</dbReference>
<dbReference type="GO" id="GO:0003700">
    <property type="term" value="F:DNA-binding transcription factor activity"/>
    <property type="evidence" value="ECO:0007669"/>
    <property type="project" value="TreeGrafter"/>
</dbReference>
<dbReference type="AlphaFoldDB" id="A0A1W2DF47"/>
<sequence length="337" mass="36457">MTVTRRPTIIDVAKQAGVSKSTVSLVLQNSPSVREETRQQVRAAMAQIGYVYNRSAANMRSSNAGLIGLVINDLRNPFFTEFATSLQMALSERGYSAVMANTDEKSELQEQVVSAMIEHGVSALILCPTYGPSSTFDAIARAGIPALQMLRWVDERFDLFPLSAPDYIAGSRAATEHLIRMGAHRIAFVGGPEGRTVTEERKVGYLDVLREHDMQPCVLTGRSVRAFGRDAAKTLANEHPAVDAALCFNDLVALGMLSGCYEIGRNVGTDFRIVGIDDIEEVAQTFPALSSVSCDIAAIGQQAARTVVDWLEDGKTPPPETRTPVNLVVRASSNPDA</sequence>
<dbReference type="Pfam" id="PF13377">
    <property type="entry name" value="Peripla_BP_3"/>
    <property type="match status" value="1"/>
</dbReference>
<organism evidence="5 6">
    <name type="scientific">Primorskyibacter flagellatus</name>
    <dbReference type="NCBI Taxonomy" id="1387277"/>
    <lineage>
        <taxon>Bacteria</taxon>
        <taxon>Pseudomonadati</taxon>
        <taxon>Pseudomonadota</taxon>
        <taxon>Alphaproteobacteria</taxon>
        <taxon>Rhodobacterales</taxon>
        <taxon>Roseobacteraceae</taxon>
        <taxon>Primorskyibacter</taxon>
    </lineage>
</organism>
<dbReference type="STRING" id="1387277.SAMN06295998_11345"/>
<dbReference type="CDD" id="cd06289">
    <property type="entry name" value="PBP1_MalI-like"/>
    <property type="match status" value="1"/>
</dbReference>
<evidence type="ECO:0000313" key="5">
    <source>
        <dbReference type="EMBL" id="SMC95772.1"/>
    </source>
</evidence>
<evidence type="ECO:0000313" key="6">
    <source>
        <dbReference type="Proteomes" id="UP000192330"/>
    </source>
</evidence>
<evidence type="ECO:0000256" key="3">
    <source>
        <dbReference type="ARBA" id="ARBA00023163"/>
    </source>
</evidence>
<dbReference type="PROSITE" id="PS00356">
    <property type="entry name" value="HTH_LACI_1"/>
    <property type="match status" value="1"/>
</dbReference>
<dbReference type="PROSITE" id="PS50932">
    <property type="entry name" value="HTH_LACI_2"/>
    <property type="match status" value="1"/>
</dbReference>
<dbReference type="EMBL" id="FWYD01000013">
    <property type="protein sequence ID" value="SMC95772.1"/>
    <property type="molecule type" value="Genomic_DNA"/>
</dbReference>
<dbReference type="Gene3D" id="1.10.260.40">
    <property type="entry name" value="lambda repressor-like DNA-binding domains"/>
    <property type="match status" value="1"/>
</dbReference>
<reference evidence="5 6" key="1">
    <citation type="submission" date="2017-04" db="EMBL/GenBank/DDBJ databases">
        <authorList>
            <person name="Afonso C.L."/>
            <person name="Miller P.J."/>
            <person name="Scott M.A."/>
            <person name="Spackman E."/>
            <person name="Goraichik I."/>
            <person name="Dimitrov K.M."/>
            <person name="Suarez D.L."/>
            <person name="Swayne D.E."/>
        </authorList>
    </citation>
    <scope>NUCLEOTIDE SEQUENCE [LARGE SCALE GENOMIC DNA]</scope>
    <source>
        <strain evidence="5 6">CGMCC 1.12644</strain>
    </source>
</reference>
<name>A0A1W2DF47_9RHOB</name>
<dbReference type="OrthoDB" id="7811243at2"/>
<dbReference type="PANTHER" id="PTHR30146">
    <property type="entry name" value="LACI-RELATED TRANSCRIPTIONAL REPRESSOR"/>
    <property type="match status" value="1"/>
</dbReference>
<proteinExistence type="predicted"/>
<dbReference type="InterPro" id="IPR046335">
    <property type="entry name" value="LacI/GalR-like_sensor"/>
</dbReference>
<dbReference type="InterPro" id="IPR010982">
    <property type="entry name" value="Lambda_DNA-bd_dom_sf"/>
</dbReference>
<dbReference type="PANTHER" id="PTHR30146:SF109">
    <property type="entry name" value="HTH-TYPE TRANSCRIPTIONAL REGULATOR GALS"/>
    <property type="match status" value="1"/>
</dbReference>
<dbReference type="GO" id="GO:0000976">
    <property type="term" value="F:transcription cis-regulatory region binding"/>
    <property type="evidence" value="ECO:0007669"/>
    <property type="project" value="TreeGrafter"/>
</dbReference>
<keyword evidence="1" id="KW-0805">Transcription regulation</keyword>
<gene>
    <name evidence="5" type="ORF">SAMN06295998_11345</name>
</gene>